<dbReference type="EMBL" id="CACSIP010000023">
    <property type="protein sequence ID" value="CAA0124531.1"/>
    <property type="molecule type" value="Genomic_DNA"/>
</dbReference>
<dbReference type="GO" id="GO:0051920">
    <property type="term" value="F:peroxiredoxin activity"/>
    <property type="evidence" value="ECO:0007669"/>
    <property type="project" value="InterPro"/>
</dbReference>
<dbReference type="SUPFAM" id="SSF69118">
    <property type="entry name" value="AhpD-like"/>
    <property type="match status" value="1"/>
</dbReference>
<keyword evidence="3" id="KW-1185">Reference proteome</keyword>
<dbReference type="InterPro" id="IPR003779">
    <property type="entry name" value="CMD-like"/>
</dbReference>
<name>A0A5S9QZF3_MYCVN</name>
<dbReference type="AlphaFoldDB" id="A0A5S9QZF3"/>
<dbReference type="Gene3D" id="1.20.1290.10">
    <property type="entry name" value="AhpD-like"/>
    <property type="match status" value="1"/>
</dbReference>
<evidence type="ECO:0000313" key="3">
    <source>
        <dbReference type="Proteomes" id="UP000430146"/>
    </source>
</evidence>
<sequence length="181" mass="20698">MSEFEEPRIRPLPADEWDDRIAEALVSMMPAERANPKESGNLLATLVRHPDLAGAYLPFNAYLLRNSRLSPRAREVAILRVAHRTQCRYLWSHHVSIALETGLTVPEMIEIRVEQCSDEKDELVVRAVDDLARYYKIAQPTWSRLCQHFSDEELMDLVVTIGGYFALAMVVSSLQIEEDET</sequence>
<dbReference type="Pfam" id="PF02627">
    <property type="entry name" value="CMD"/>
    <property type="match status" value="1"/>
</dbReference>
<proteinExistence type="predicted"/>
<reference evidence="2 3" key="1">
    <citation type="submission" date="2019-11" db="EMBL/GenBank/DDBJ databases">
        <authorList>
            <person name="Holert J."/>
        </authorList>
    </citation>
    <scope>NUCLEOTIDE SEQUENCE [LARGE SCALE GENOMIC DNA]</scope>
    <source>
        <strain evidence="2">BC8_1</strain>
    </source>
</reference>
<gene>
    <name evidence="2" type="ORF">AELLOGFF_01023</name>
</gene>
<evidence type="ECO:0000313" key="2">
    <source>
        <dbReference type="EMBL" id="CAA0124531.1"/>
    </source>
</evidence>
<feature type="domain" description="Carboxymuconolactone decarboxylase-like" evidence="1">
    <location>
        <begin position="50"/>
        <end position="116"/>
    </location>
</feature>
<dbReference type="OrthoDB" id="4704294at2"/>
<organism evidence="2 3">
    <name type="scientific">Mycolicibacterium vanbaalenii</name>
    <name type="common">Mycobacterium vanbaalenii</name>
    <dbReference type="NCBI Taxonomy" id="110539"/>
    <lineage>
        <taxon>Bacteria</taxon>
        <taxon>Bacillati</taxon>
        <taxon>Actinomycetota</taxon>
        <taxon>Actinomycetes</taxon>
        <taxon>Mycobacteriales</taxon>
        <taxon>Mycobacteriaceae</taxon>
        <taxon>Mycolicibacterium</taxon>
    </lineage>
</organism>
<dbReference type="InterPro" id="IPR029032">
    <property type="entry name" value="AhpD-like"/>
</dbReference>
<evidence type="ECO:0000259" key="1">
    <source>
        <dbReference type="Pfam" id="PF02627"/>
    </source>
</evidence>
<dbReference type="Proteomes" id="UP000430146">
    <property type="component" value="Unassembled WGS sequence"/>
</dbReference>
<dbReference type="RefSeq" id="WP_159232092.1">
    <property type="nucleotide sequence ID" value="NZ_CACSIP010000023.1"/>
</dbReference>
<dbReference type="PANTHER" id="PTHR34846">
    <property type="entry name" value="4-CARBOXYMUCONOLACTONE DECARBOXYLASE FAMILY PROTEIN (AFU_ORTHOLOGUE AFUA_6G11590)"/>
    <property type="match status" value="1"/>
</dbReference>
<accession>A0A5S9QZF3</accession>
<protein>
    <recommendedName>
        <fullName evidence="1">Carboxymuconolactone decarboxylase-like domain-containing protein</fullName>
    </recommendedName>
</protein>
<dbReference type="PANTHER" id="PTHR34846:SF5">
    <property type="entry name" value="CARBOXYMUCONOLACTONE DECARBOXYLASE-LIKE DOMAIN-CONTAINING PROTEIN"/>
    <property type="match status" value="1"/>
</dbReference>